<dbReference type="PROSITE" id="PS51078">
    <property type="entry name" value="ICLR_ED"/>
    <property type="match status" value="1"/>
</dbReference>
<dbReference type="PANTHER" id="PTHR30136">
    <property type="entry name" value="HELIX-TURN-HELIX TRANSCRIPTIONAL REGULATOR, ICLR FAMILY"/>
    <property type="match status" value="1"/>
</dbReference>
<dbReference type="Gene3D" id="3.30.450.40">
    <property type="match status" value="1"/>
</dbReference>
<dbReference type="KEGG" id="aant:HUK68_22035"/>
<dbReference type="GO" id="GO:0003700">
    <property type="term" value="F:DNA-binding transcription factor activity"/>
    <property type="evidence" value="ECO:0007669"/>
    <property type="project" value="TreeGrafter"/>
</dbReference>
<dbReference type="InterPro" id="IPR036390">
    <property type="entry name" value="WH_DNA-bd_sf"/>
</dbReference>
<dbReference type="SUPFAM" id="SSF46785">
    <property type="entry name" value="Winged helix' DNA-binding domain"/>
    <property type="match status" value="1"/>
</dbReference>
<geneLocation type="plasmid" evidence="6 7">
    <name>unnamed1</name>
</geneLocation>
<dbReference type="InterPro" id="IPR005471">
    <property type="entry name" value="Tscrpt_reg_IclR_N"/>
</dbReference>
<evidence type="ECO:0000256" key="3">
    <source>
        <dbReference type="ARBA" id="ARBA00023163"/>
    </source>
</evidence>
<dbReference type="InterPro" id="IPR014757">
    <property type="entry name" value="Tscrpt_reg_IclR_C"/>
</dbReference>
<dbReference type="PROSITE" id="PS51077">
    <property type="entry name" value="HTH_ICLR"/>
    <property type="match status" value="1"/>
</dbReference>
<keyword evidence="2" id="KW-0238">DNA-binding</keyword>
<dbReference type="InterPro" id="IPR050707">
    <property type="entry name" value="HTH_MetabolicPath_Reg"/>
</dbReference>
<sequence length="268" mass="27972">MPPRSDASPSVQDSSALARGLAILDCLLRAARPLTLAEIAQATQLPSSTAHRQLQLLEQLGRTYRDAAGRHCAGAATLAPLPLDHPLNLLRRDATDVLRQLQSQFSATAVLTVFLGHQRLVIEAITGQHAIAPYIGTQAHAPLHCSVSGKLLLSTLDAAARAQLLGPSPYAARTAATLTSRKALEAQLERIARERLAVNLEENVEGICAQGVLVSTAAGQAIGALALTGASALFSPELRAAMLPVLTRNANLLGASLSAHAVARLLAA</sequence>
<proteinExistence type="predicted"/>
<dbReference type="Pfam" id="PF09339">
    <property type="entry name" value="HTH_IclR"/>
    <property type="match status" value="1"/>
</dbReference>
<keyword evidence="7" id="KW-1185">Reference proteome</keyword>
<evidence type="ECO:0000313" key="6">
    <source>
        <dbReference type="EMBL" id="QKV55590.1"/>
    </source>
</evidence>
<organism evidence="6 7">
    <name type="scientific">Comamonas antarctica</name>
    <dbReference type="NCBI Taxonomy" id="2743470"/>
    <lineage>
        <taxon>Bacteria</taxon>
        <taxon>Pseudomonadati</taxon>
        <taxon>Pseudomonadota</taxon>
        <taxon>Betaproteobacteria</taxon>
        <taxon>Burkholderiales</taxon>
        <taxon>Comamonadaceae</taxon>
        <taxon>Comamonas</taxon>
    </lineage>
</organism>
<dbReference type="GO" id="GO:0045892">
    <property type="term" value="P:negative regulation of DNA-templated transcription"/>
    <property type="evidence" value="ECO:0007669"/>
    <property type="project" value="TreeGrafter"/>
</dbReference>
<feature type="domain" description="IclR-ED" evidence="5">
    <location>
        <begin position="74"/>
        <end position="259"/>
    </location>
</feature>
<dbReference type="SUPFAM" id="SSF55781">
    <property type="entry name" value="GAF domain-like"/>
    <property type="match status" value="1"/>
</dbReference>
<dbReference type="Gene3D" id="1.10.10.10">
    <property type="entry name" value="Winged helix-like DNA-binding domain superfamily/Winged helix DNA-binding domain"/>
    <property type="match status" value="1"/>
</dbReference>
<evidence type="ECO:0000313" key="7">
    <source>
        <dbReference type="Proteomes" id="UP000509579"/>
    </source>
</evidence>
<evidence type="ECO:0000256" key="2">
    <source>
        <dbReference type="ARBA" id="ARBA00023125"/>
    </source>
</evidence>
<accession>A0A6N1XCH2</accession>
<keyword evidence="6" id="KW-0614">Plasmid</keyword>
<dbReference type="InterPro" id="IPR036388">
    <property type="entry name" value="WH-like_DNA-bd_sf"/>
</dbReference>
<feature type="domain" description="HTH iclR-type" evidence="4">
    <location>
        <begin position="14"/>
        <end position="75"/>
    </location>
</feature>
<keyword evidence="1" id="KW-0805">Transcription regulation</keyword>
<dbReference type="Pfam" id="PF01614">
    <property type="entry name" value="IclR_C"/>
    <property type="match status" value="1"/>
</dbReference>
<name>A0A6N1XCH2_9BURK</name>
<evidence type="ECO:0000259" key="5">
    <source>
        <dbReference type="PROSITE" id="PS51078"/>
    </source>
</evidence>
<reference evidence="6 7" key="1">
    <citation type="submission" date="2020-06" db="EMBL/GenBank/DDBJ databases">
        <title>Acidovorax antarctica sp. nov., isolated from Corinth ice sheet soil, Antarctic Fields Peninsula.</title>
        <authorList>
            <person name="Xu Q."/>
            <person name="Peng F."/>
        </authorList>
    </citation>
    <scope>NUCLEOTIDE SEQUENCE [LARGE SCALE GENOMIC DNA]</scope>
    <source>
        <strain evidence="6 7">16-35-5</strain>
        <plasmid evidence="6 7">unnamed1</plasmid>
    </source>
</reference>
<dbReference type="PANTHER" id="PTHR30136:SF24">
    <property type="entry name" value="HTH-TYPE TRANSCRIPTIONAL REPRESSOR ALLR"/>
    <property type="match status" value="1"/>
</dbReference>
<dbReference type="SMART" id="SM00346">
    <property type="entry name" value="HTH_ICLR"/>
    <property type="match status" value="1"/>
</dbReference>
<dbReference type="InterPro" id="IPR029016">
    <property type="entry name" value="GAF-like_dom_sf"/>
</dbReference>
<evidence type="ECO:0000259" key="4">
    <source>
        <dbReference type="PROSITE" id="PS51077"/>
    </source>
</evidence>
<gene>
    <name evidence="6" type="ORF">HUK68_22035</name>
</gene>
<protein>
    <submittedName>
        <fullName evidence="6">Helix-turn-helix domain-containing protein</fullName>
    </submittedName>
</protein>
<dbReference type="AlphaFoldDB" id="A0A6N1XCH2"/>
<dbReference type="Proteomes" id="UP000509579">
    <property type="component" value="Plasmid unnamed1"/>
</dbReference>
<keyword evidence="3" id="KW-0804">Transcription</keyword>
<dbReference type="GO" id="GO:0003677">
    <property type="term" value="F:DNA binding"/>
    <property type="evidence" value="ECO:0007669"/>
    <property type="project" value="UniProtKB-KW"/>
</dbReference>
<evidence type="ECO:0000256" key="1">
    <source>
        <dbReference type="ARBA" id="ARBA00023015"/>
    </source>
</evidence>
<dbReference type="EMBL" id="CP054841">
    <property type="protein sequence ID" value="QKV55590.1"/>
    <property type="molecule type" value="Genomic_DNA"/>
</dbReference>
<dbReference type="RefSeq" id="WP_175506376.1">
    <property type="nucleotide sequence ID" value="NZ_CP054841.1"/>
</dbReference>